<dbReference type="AlphaFoldDB" id="A0A0A2V9G7"/>
<dbReference type="InterPro" id="IPR029058">
    <property type="entry name" value="AB_hydrolase_fold"/>
</dbReference>
<dbReference type="InterPro" id="IPR013744">
    <property type="entry name" value="SidJ"/>
</dbReference>
<protein>
    <submittedName>
        <fullName evidence="1">Uncharacterized protein</fullName>
    </submittedName>
</protein>
<dbReference type="OrthoDB" id="10034502at2759"/>
<dbReference type="Pfam" id="PF08538">
    <property type="entry name" value="DUF1749"/>
    <property type="match status" value="1"/>
</dbReference>
<dbReference type="EMBL" id="ANFO01001055">
    <property type="protein sequence ID" value="KGQ04536.1"/>
    <property type="molecule type" value="Genomic_DNA"/>
</dbReference>
<proteinExistence type="predicted"/>
<name>A0A0A2V9G7_BEABA</name>
<accession>A0A0A2V9G7</accession>
<organism evidence="1 2">
    <name type="scientific">Beauveria bassiana D1-5</name>
    <dbReference type="NCBI Taxonomy" id="1245745"/>
    <lineage>
        <taxon>Eukaryota</taxon>
        <taxon>Fungi</taxon>
        <taxon>Dikarya</taxon>
        <taxon>Ascomycota</taxon>
        <taxon>Pezizomycotina</taxon>
        <taxon>Sordariomycetes</taxon>
        <taxon>Hypocreomycetidae</taxon>
        <taxon>Hypocreales</taxon>
        <taxon>Cordycipitaceae</taxon>
        <taxon>Beauveria</taxon>
    </lineage>
</organism>
<dbReference type="Proteomes" id="UP000030106">
    <property type="component" value="Unassembled WGS sequence"/>
</dbReference>
<sequence length="292" mass="32034">MAILPPFAVTVHPYKSRVKGACAYELGATAAKNAVIFIGGLFDGPHTVPYIRTVAKFVAEAEDLDYSIFEIRMRSSFTGFGTSSLKEDVEDISALVKYLRSIGREKVVLFGHSTGCQDCMEYADYEKHGSSPVDGFVIQAPVSDREALKNDFANFDELLAVSEKMIADGQEKEYIPARLVPAGFDVPITAYRLHSLLAKGGDDDYFSSDLDQATREKFWGRFTRPVLVLHSEDDEYVPAHVSQDALRKLYRAASPLVSPLSGSIPDATHAVASAAGQEWLAKTVVKFLQGLE</sequence>
<dbReference type="PANTHER" id="PTHR31591:SF7">
    <property type="entry name" value="DUF1749-DOMAIN-CONTAINING PROTEIN"/>
    <property type="match status" value="1"/>
</dbReference>
<evidence type="ECO:0000313" key="2">
    <source>
        <dbReference type="Proteomes" id="UP000030106"/>
    </source>
</evidence>
<gene>
    <name evidence="1" type="ORF">BBAD15_g10219</name>
</gene>
<reference evidence="1 2" key="1">
    <citation type="submission" date="2012-10" db="EMBL/GenBank/DDBJ databases">
        <title>Genome sequencing and analysis of entomopathogenic fungi Beauveria bassiana D1-5.</title>
        <authorList>
            <person name="Li Q."/>
            <person name="Wang L."/>
            <person name="Zhang Z."/>
            <person name="Wang Q."/>
            <person name="Ren J."/>
            <person name="Wang M."/>
            <person name="Xu W."/>
            <person name="Wang J."/>
            <person name="Lu Y."/>
            <person name="Du Q."/>
            <person name="Sun Z."/>
        </authorList>
    </citation>
    <scope>NUCLEOTIDE SEQUENCE [LARGE SCALE GENOMIC DNA]</scope>
    <source>
        <strain evidence="1 2">D1-5</strain>
    </source>
</reference>
<comment type="caution">
    <text evidence="1">The sequence shown here is derived from an EMBL/GenBank/DDBJ whole genome shotgun (WGS) entry which is preliminary data.</text>
</comment>
<dbReference type="PANTHER" id="PTHR31591">
    <property type="entry name" value="UPF0613 PROTEIN PB24D3.06C"/>
    <property type="match status" value="1"/>
</dbReference>
<dbReference type="SUPFAM" id="SSF53474">
    <property type="entry name" value="alpha/beta-Hydrolases"/>
    <property type="match status" value="1"/>
</dbReference>
<dbReference type="Gene3D" id="3.40.50.1820">
    <property type="entry name" value="alpha/beta hydrolase"/>
    <property type="match status" value="1"/>
</dbReference>
<dbReference type="HOGENOM" id="CLU_049633_1_0_1"/>
<dbReference type="eggNOG" id="KOG4840">
    <property type="taxonomic scope" value="Eukaryota"/>
</dbReference>
<evidence type="ECO:0000313" key="1">
    <source>
        <dbReference type="EMBL" id="KGQ04536.1"/>
    </source>
</evidence>